<dbReference type="GO" id="GO:0005524">
    <property type="term" value="F:ATP binding"/>
    <property type="evidence" value="ECO:0007669"/>
    <property type="project" value="UniProtKB-KW"/>
</dbReference>
<dbReference type="Pfam" id="PF01259">
    <property type="entry name" value="SAICAR_synt"/>
    <property type="match status" value="1"/>
</dbReference>
<accession>T0YGX2</accession>
<dbReference type="GO" id="GO:0004639">
    <property type="term" value="F:phosphoribosylaminoimidazolesuccinocarboxamide synthase activity"/>
    <property type="evidence" value="ECO:0007669"/>
    <property type="project" value="UniProtKB-EC"/>
</dbReference>
<feature type="domain" description="SAICAR synthetase/ADE2 N-terminal" evidence="7">
    <location>
        <begin position="2"/>
        <end position="33"/>
    </location>
</feature>
<feature type="non-terminal residue" evidence="8">
    <location>
        <position position="44"/>
    </location>
</feature>
<evidence type="ECO:0000256" key="5">
    <source>
        <dbReference type="ARBA" id="ARBA00022755"/>
    </source>
</evidence>
<dbReference type="EC" id="6.3.2.6" evidence="2"/>
<keyword evidence="6" id="KW-0067">ATP-binding</keyword>
<evidence type="ECO:0000259" key="7">
    <source>
        <dbReference type="Pfam" id="PF01259"/>
    </source>
</evidence>
<proteinExistence type="predicted"/>
<dbReference type="EMBL" id="AUZZ01009156">
    <property type="protein sequence ID" value="EQD34701.1"/>
    <property type="molecule type" value="Genomic_DNA"/>
</dbReference>
<keyword evidence="5" id="KW-0658">Purine biosynthesis</keyword>
<evidence type="ECO:0000313" key="8">
    <source>
        <dbReference type="EMBL" id="EQD34701.1"/>
    </source>
</evidence>
<comment type="pathway">
    <text evidence="1">Purine metabolism; IMP biosynthesis via de novo pathway; 5-amino-1-(5-phospho-D-ribosyl)imidazole-4-carboxamide from 5-amino-1-(5-phospho-D-ribosyl)imidazole-4-carboxylate: step 1/2.</text>
</comment>
<dbReference type="AlphaFoldDB" id="T0YGX2"/>
<gene>
    <name evidence="8" type="ORF">B2A_12703</name>
</gene>
<sequence length="44" mass="4775">MLEGRAVIVRRLKALPIEAVVRGYLIGSGWKDYQKTGGVCGISL</sequence>
<evidence type="ECO:0000256" key="1">
    <source>
        <dbReference type="ARBA" id="ARBA00004672"/>
    </source>
</evidence>
<evidence type="ECO:0000256" key="6">
    <source>
        <dbReference type="ARBA" id="ARBA00022840"/>
    </source>
</evidence>
<reference evidence="8" key="1">
    <citation type="submission" date="2013-08" db="EMBL/GenBank/DDBJ databases">
        <authorList>
            <person name="Mendez C."/>
            <person name="Richter M."/>
            <person name="Ferrer M."/>
            <person name="Sanchez J."/>
        </authorList>
    </citation>
    <scope>NUCLEOTIDE SEQUENCE</scope>
</reference>
<dbReference type="Gene3D" id="3.30.470.20">
    <property type="entry name" value="ATP-grasp fold, B domain"/>
    <property type="match status" value="1"/>
</dbReference>
<evidence type="ECO:0000256" key="2">
    <source>
        <dbReference type="ARBA" id="ARBA00012217"/>
    </source>
</evidence>
<dbReference type="Gene3D" id="3.30.200.20">
    <property type="entry name" value="Phosphorylase Kinase, domain 1"/>
    <property type="match status" value="1"/>
</dbReference>
<keyword evidence="4" id="KW-0547">Nucleotide-binding</keyword>
<dbReference type="UniPathway" id="UPA00074">
    <property type="reaction ID" value="UER00131"/>
</dbReference>
<dbReference type="InterPro" id="IPR018236">
    <property type="entry name" value="SAICAR_synthetase_CS"/>
</dbReference>
<dbReference type="GO" id="GO:0006189">
    <property type="term" value="P:'de novo' IMP biosynthetic process"/>
    <property type="evidence" value="ECO:0007669"/>
    <property type="project" value="UniProtKB-UniPathway"/>
</dbReference>
<keyword evidence="3 8" id="KW-0436">Ligase</keyword>
<protein>
    <recommendedName>
        <fullName evidence="2">phosphoribosylaminoimidazolesuccinocarboxamide synthase</fullName>
        <ecNumber evidence="2">6.3.2.6</ecNumber>
    </recommendedName>
</protein>
<organism evidence="8">
    <name type="scientific">mine drainage metagenome</name>
    <dbReference type="NCBI Taxonomy" id="410659"/>
    <lineage>
        <taxon>unclassified sequences</taxon>
        <taxon>metagenomes</taxon>
        <taxon>ecological metagenomes</taxon>
    </lineage>
</organism>
<evidence type="ECO:0000256" key="3">
    <source>
        <dbReference type="ARBA" id="ARBA00022598"/>
    </source>
</evidence>
<comment type="caution">
    <text evidence="8">The sequence shown here is derived from an EMBL/GenBank/DDBJ whole genome shotgun (WGS) entry which is preliminary data.</text>
</comment>
<dbReference type="PROSITE" id="PS01057">
    <property type="entry name" value="SAICAR_SYNTHETASE_1"/>
    <property type="match status" value="1"/>
</dbReference>
<reference evidence="8" key="2">
    <citation type="journal article" date="2014" name="ISME J.">
        <title>Microbial stratification in low pH oxic and suboxic macroscopic growths along an acid mine drainage.</title>
        <authorList>
            <person name="Mendez-Garcia C."/>
            <person name="Mesa V."/>
            <person name="Sprenger R.R."/>
            <person name="Richter M."/>
            <person name="Diez M.S."/>
            <person name="Solano J."/>
            <person name="Bargiela R."/>
            <person name="Golyshina O.V."/>
            <person name="Manteca A."/>
            <person name="Ramos J.L."/>
            <person name="Gallego J.R."/>
            <person name="Llorente I."/>
            <person name="Martins Dos Santos V.A."/>
            <person name="Jensen O.N."/>
            <person name="Pelaez A.I."/>
            <person name="Sanchez J."/>
            <person name="Ferrer M."/>
        </authorList>
    </citation>
    <scope>NUCLEOTIDE SEQUENCE</scope>
</reference>
<evidence type="ECO:0000256" key="4">
    <source>
        <dbReference type="ARBA" id="ARBA00022741"/>
    </source>
</evidence>
<dbReference type="InterPro" id="IPR028923">
    <property type="entry name" value="SAICAR_synt/ADE2_N"/>
</dbReference>
<dbReference type="SUPFAM" id="SSF56104">
    <property type="entry name" value="SAICAR synthase-like"/>
    <property type="match status" value="1"/>
</dbReference>
<name>T0YGX2_9ZZZZ</name>